<gene>
    <name evidence="2" type="ORF">GCM10011498_06300</name>
</gene>
<feature type="chain" id="PRO_5038046318" description="Aggregation factor core" evidence="1">
    <location>
        <begin position="23"/>
        <end position="170"/>
    </location>
</feature>
<evidence type="ECO:0008006" key="4">
    <source>
        <dbReference type="Google" id="ProtNLM"/>
    </source>
</evidence>
<name>A0A916QUB3_9RHOB</name>
<dbReference type="EMBL" id="BMKA01000001">
    <property type="protein sequence ID" value="GGA09149.1"/>
    <property type="molecule type" value="Genomic_DNA"/>
</dbReference>
<organism evidence="2 3">
    <name type="scientific">Neptunicoccus cionae</name>
    <dbReference type="NCBI Taxonomy" id="2035344"/>
    <lineage>
        <taxon>Bacteria</taxon>
        <taxon>Pseudomonadati</taxon>
        <taxon>Pseudomonadota</taxon>
        <taxon>Alphaproteobacteria</taxon>
        <taxon>Rhodobacterales</taxon>
        <taxon>Paracoccaceae</taxon>
        <taxon>Neptunicoccus</taxon>
    </lineage>
</organism>
<reference evidence="2" key="1">
    <citation type="journal article" date="2014" name="Int. J. Syst. Evol. Microbiol.">
        <title>Complete genome sequence of Corynebacterium casei LMG S-19264T (=DSM 44701T), isolated from a smear-ripened cheese.</title>
        <authorList>
            <consortium name="US DOE Joint Genome Institute (JGI-PGF)"/>
            <person name="Walter F."/>
            <person name="Albersmeier A."/>
            <person name="Kalinowski J."/>
            <person name="Ruckert C."/>
        </authorList>
    </citation>
    <scope>NUCLEOTIDE SEQUENCE</scope>
    <source>
        <strain evidence="2">CGMCC 1.15880</strain>
    </source>
</reference>
<evidence type="ECO:0000256" key="1">
    <source>
        <dbReference type="SAM" id="SignalP"/>
    </source>
</evidence>
<comment type="caution">
    <text evidence="2">The sequence shown here is derived from an EMBL/GenBank/DDBJ whole genome shotgun (WGS) entry which is preliminary data.</text>
</comment>
<dbReference type="Proteomes" id="UP000628017">
    <property type="component" value="Unassembled WGS sequence"/>
</dbReference>
<dbReference type="AlphaFoldDB" id="A0A916QUB3"/>
<reference evidence="2" key="2">
    <citation type="submission" date="2020-09" db="EMBL/GenBank/DDBJ databases">
        <authorList>
            <person name="Sun Q."/>
            <person name="Zhou Y."/>
        </authorList>
    </citation>
    <scope>NUCLEOTIDE SEQUENCE</scope>
    <source>
        <strain evidence="2">CGMCC 1.15880</strain>
    </source>
</reference>
<proteinExistence type="predicted"/>
<keyword evidence="3" id="KW-1185">Reference proteome</keyword>
<keyword evidence="1" id="KW-0732">Signal</keyword>
<accession>A0A916QUB3</accession>
<protein>
    <recommendedName>
        <fullName evidence="4">Aggregation factor core</fullName>
    </recommendedName>
</protein>
<evidence type="ECO:0000313" key="3">
    <source>
        <dbReference type="Proteomes" id="UP000628017"/>
    </source>
</evidence>
<dbReference type="RefSeq" id="WP_188670822.1">
    <property type="nucleotide sequence ID" value="NZ_BMKA01000001.1"/>
</dbReference>
<evidence type="ECO:0000313" key="2">
    <source>
        <dbReference type="EMBL" id="GGA09149.1"/>
    </source>
</evidence>
<feature type="signal peptide" evidence="1">
    <location>
        <begin position="1"/>
        <end position="22"/>
    </location>
</feature>
<sequence>MAKSPFFLGSLVALLLSSPSYADVQVQFVEGAPKDRFVIENDGSCDLGPAEFTIDFAVSNAGLIFDVTDTGAGVEVFQPFEATDGAQHLARLPMISDDDQRATLMMKGLAQNEKIAFTIDVDDTNGTPEIIVADSEISGTAVSLVADSTTFSAVMDNGAQVSIKTAPCNT</sequence>